<dbReference type="SUPFAM" id="SSF52540">
    <property type="entry name" value="P-loop containing nucleoside triphosphate hydrolases"/>
    <property type="match status" value="1"/>
</dbReference>
<gene>
    <name evidence="3" type="ORF">GCM10022214_08410</name>
</gene>
<dbReference type="SMART" id="SM00382">
    <property type="entry name" value="AAA"/>
    <property type="match status" value="1"/>
</dbReference>
<sequence length="1076" mass="119291">MRRDPSLTYQGALKILGQYDRSRLDKLNGLLGGIILGTGVAAATGTPLGGLAAIWGWVDQKNEATSLVRRILDAASDRLNDTAGHERHQLIAAAHTTLVGAAFFEALEEHLGRDALRRLAVTEAERRALTLGDRRHVREDLITDLYEGSVPVPSPTCGFEENVEHVRLWMGRIRRRSQEFFGGLAAWETVGRPLTDAFVEAAVERYRSHYLRMAATVPEFLVWASLGEHAATRSGVRDLRDDIEAAFTGQNAALSRLESLLRLMAAPREERDLCAVLHRANRGALDEHIVSRDAMRASPELTFPTLREAFINPRYRLGAEGVDTRAADESWWRERPVHDDIDLLLTAHLTAPDATRRPLLLLGHPGAGKSLLTKMLAARLPPSGYTVVRVPLRRVDAEAPVYDQIQQALDQATHRRINWWELADQSAPTIRVVLLDGLDELIQAAGDRGSYLLDVLDFQRREAEQDRPVVVIVTSRTVVADRVRIPGGTPVVKLEDFDEEQTNAWIRIWNRANAAAIDSGRVRALTPETASAQPELARQPLLLLMLALYCADASVPALESDVSNAVLYRRLLETFTRREVAKTLAGKRPDVIEEAVRDQLWRLAIAAFAMFNRGRQDVTDAELGADLASLDDAFSGWDRLDELGQRIIGQFFFVHTSEARTHGADSRRRSYEFMHATFGEYLLAAQLVETLAEIADVAFAGRRGPRDPNDDLLYALLSHQPLSDRATVLVFAGQLFQEQSEDTRKRILHTLGILAAGYRQRRDSGRYAAYRPLPVDDVRQLAAYSANLVLLHVFLSSDRVPLDRLLGGVDDPVALWRSTVSLWHAGLGRSHSLLRVLKHENGLVGVKAGAGRQKPEFDHARLMADRDLQSRLLPGVAIYDGYISVHAGRWEEVMLSSLLRLVAPDEDGRRGLGLLLFRPPEGTPPRVVQRVLDLLAMVVKLRAGELTLGSAVKVARWALANCAPGDFDGHAFAALVKVYPELLDEVPELRDPAHYWNAHGAALMLRSAIAGSGADAAARLARLCDDIESVQRGRWTDDADKFDHMFRGVLSAHQLSWQREVHVAIVDDEDGASGGE</sequence>
<name>A0ABP7V3Q7_9ACTN</name>
<accession>A0ABP7V3Q7</accession>
<feature type="transmembrane region" description="Helical" evidence="1">
    <location>
        <begin position="30"/>
        <end position="58"/>
    </location>
</feature>
<organism evidence="3 4">
    <name type="scientific">Actinomadura miaoliensis</name>
    <dbReference type="NCBI Taxonomy" id="430685"/>
    <lineage>
        <taxon>Bacteria</taxon>
        <taxon>Bacillati</taxon>
        <taxon>Actinomycetota</taxon>
        <taxon>Actinomycetes</taxon>
        <taxon>Streptosporangiales</taxon>
        <taxon>Thermomonosporaceae</taxon>
        <taxon>Actinomadura</taxon>
    </lineage>
</organism>
<dbReference type="InterPro" id="IPR003959">
    <property type="entry name" value="ATPase_AAA_core"/>
</dbReference>
<proteinExistence type="predicted"/>
<dbReference type="EMBL" id="BAAAZG010000001">
    <property type="protein sequence ID" value="GAA4058483.1"/>
    <property type="molecule type" value="Genomic_DNA"/>
</dbReference>
<dbReference type="Proteomes" id="UP001500683">
    <property type="component" value="Unassembled WGS sequence"/>
</dbReference>
<dbReference type="Gene3D" id="3.40.50.300">
    <property type="entry name" value="P-loop containing nucleotide triphosphate hydrolases"/>
    <property type="match status" value="1"/>
</dbReference>
<reference evidence="4" key="1">
    <citation type="journal article" date="2019" name="Int. J. Syst. Evol. Microbiol.">
        <title>The Global Catalogue of Microorganisms (GCM) 10K type strain sequencing project: providing services to taxonomists for standard genome sequencing and annotation.</title>
        <authorList>
            <consortium name="The Broad Institute Genomics Platform"/>
            <consortium name="The Broad Institute Genome Sequencing Center for Infectious Disease"/>
            <person name="Wu L."/>
            <person name="Ma J."/>
        </authorList>
    </citation>
    <scope>NUCLEOTIDE SEQUENCE [LARGE SCALE GENOMIC DNA]</scope>
    <source>
        <strain evidence="4">JCM 16702</strain>
    </source>
</reference>
<evidence type="ECO:0000313" key="3">
    <source>
        <dbReference type="EMBL" id="GAA4058483.1"/>
    </source>
</evidence>
<keyword evidence="4" id="KW-1185">Reference proteome</keyword>
<protein>
    <recommendedName>
        <fullName evidence="2">AAA+ ATPase domain-containing protein</fullName>
    </recommendedName>
</protein>
<dbReference type="InterPro" id="IPR003593">
    <property type="entry name" value="AAA+_ATPase"/>
</dbReference>
<dbReference type="InterPro" id="IPR027417">
    <property type="entry name" value="P-loop_NTPase"/>
</dbReference>
<keyword evidence="1" id="KW-0472">Membrane</keyword>
<keyword evidence="1" id="KW-1133">Transmembrane helix</keyword>
<comment type="caution">
    <text evidence="3">The sequence shown here is derived from an EMBL/GenBank/DDBJ whole genome shotgun (WGS) entry which is preliminary data.</text>
</comment>
<dbReference type="RefSeq" id="WP_344940823.1">
    <property type="nucleotide sequence ID" value="NZ_BAAAZG010000001.1"/>
</dbReference>
<dbReference type="Pfam" id="PF00004">
    <property type="entry name" value="AAA"/>
    <property type="match status" value="1"/>
</dbReference>
<evidence type="ECO:0000259" key="2">
    <source>
        <dbReference type="SMART" id="SM00382"/>
    </source>
</evidence>
<feature type="domain" description="AAA+ ATPase" evidence="2">
    <location>
        <begin position="355"/>
        <end position="498"/>
    </location>
</feature>
<evidence type="ECO:0000256" key="1">
    <source>
        <dbReference type="SAM" id="Phobius"/>
    </source>
</evidence>
<evidence type="ECO:0000313" key="4">
    <source>
        <dbReference type="Proteomes" id="UP001500683"/>
    </source>
</evidence>
<dbReference type="Pfam" id="PF22738">
    <property type="entry name" value="NNH7"/>
    <property type="match status" value="1"/>
</dbReference>
<dbReference type="InterPro" id="IPR054567">
    <property type="entry name" value="NNH7"/>
</dbReference>
<keyword evidence="1" id="KW-0812">Transmembrane</keyword>
<dbReference type="CDD" id="cd00009">
    <property type="entry name" value="AAA"/>
    <property type="match status" value="1"/>
</dbReference>